<dbReference type="AlphaFoldDB" id="E8N2D4"/>
<dbReference type="PANTHER" id="PTHR34610">
    <property type="entry name" value="SSL7007 PROTEIN"/>
    <property type="match status" value="1"/>
</dbReference>
<dbReference type="NCBIfam" id="TIGR00305">
    <property type="entry name" value="putative toxin-antitoxin system toxin component, PIN family"/>
    <property type="match status" value="1"/>
</dbReference>
<dbReference type="OrthoDB" id="32918at2"/>
<dbReference type="Pfam" id="PF13470">
    <property type="entry name" value="PIN_3"/>
    <property type="match status" value="1"/>
</dbReference>
<name>E8N2D4_ANATU</name>
<dbReference type="InterPro" id="IPR002716">
    <property type="entry name" value="PIN_dom"/>
</dbReference>
<dbReference type="RefSeq" id="WP_013559134.1">
    <property type="nucleotide sequence ID" value="NC_014960.1"/>
</dbReference>
<dbReference type="PANTHER" id="PTHR34610:SF3">
    <property type="entry name" value="SSL7007 PROTEIN"/>
    <property type="match status" value="1"/>
</dbReference>
<dbReference type="SUPFAM" id="SSF88723">
    <property type="entry name" value="PIN domain-like"/>
    <property type="match status" value="1"/>
</dbReference>
<dbReference type="HOGENOM" id="CLU_116617_6_0_0"/>
<organism evidence="2 3">
    <name type="scientific">Anaerolinea thermophila (strain DSM 14523 / JCM 11388 / NBRC 100420 / UNI-1)</name>
    <dbReference type="NCBI Taxonomy" id="926569"/>
    <lineage>
        <taxon>Bacteria</taxon>
        <taxon>Bacillati</taxon>
        <taxon>Chloroflexota</taxon>
        <taxon>Anaerolineae</taxon>
        <taxon>Anaerolineales</taxon>
        <taxon>Anaerolineaceae</taxon>
        <taxon>Anaerolinea</taxon>
    </lineage>
</organism>
<feature type="domain" description="PIN" evidence="1">
    <location>
        <begin position="2"/>
        <end position="108"/>
    </location>
</feature>
<dbReference type="InterPro" id="IPR002850">
    <property type="entry name" value="PIN_toxin-like"/>
</dbReference>
<dbReference type="KEGG" id="atm:ANT_07060"/>
<dbReference type="Proteomes" id="UP000008922">
    <property type="component" value="Chromosome"/>
</dbReference>
<reference evidence="2 3" key="1">
    <citation type="submission" date="2010-12" db="EMBL/GenBank/DDBJ databases">
        <title>Whole genome sequence of Anaerolinea thermophila UNI-1.</title>
        <authorList>
            <person name="Narita-Yamada S."/>
            <person name="Kishi E."/>
            <person name="Watanabe Y."/>
            <person name="Takasaki K."/>
            <person name="Ankai A."/>
            <person name="Oguchi A."/>
            <person name="Fukui S."/>
            <person name="Takahashi M."/>
            <person name="Yashiro I."/>
            <person name="Hosoyama A."/>
            <person name="Sekiguchi Y."/>
            <person name="Hanada S."/>
            <person name="Fujita N."/>
        </authorList>
    </citation>
    <scope>NUCLEOTIDE SEQUENCE [LARGE SCALE GENOMIC DNA]</scope>
    <source>
        <strain evidence="3">DSM 14523 / JCM 11388 / NBRC 100420 / UNI-1</strain>
    </source>
</reference>
<keyword evidence="3" id="KW-1185">Reference proteome</keyword>
<dbReference type="EMBL" id="AP012029">
    <property type="protein sequence ID" value="BAJ62740.1"/>
    <property type="molecule type" value="Genomic_DNA"/>
</dbReference>
<dbReference type="eggNOG" id="COG1569">
    <property type="taxonomic scope" value="Bacteria"/>
</dbReference>
<proteinExistence type="predicted"/>
<accession>E8N2D4</accession>
<evidence type="ECO:0000313" key="2">
    <source>
        <dbReference type="EMBL" id="BAJ62740.1"/>
    </source>
</evidence>
<protein>
    <recommendedName>
        <fullName evidence="1">PIN domain-containing protein</fullName>
    </recommendedName>
</protein>
<gene>
    <name evidence="2" type="ordered locus">ANT_07060</name>
</gene>
<dbReference type="InParanoid" id="E8N2D4"/>
<evidence type="ECO:0000259" key="1">
    <source>
        <dbReference type="Pfam" id="PF13470"/>
    </source>
</evidence>
<sequence>MRIVLDTNVLVSALLNPFGAPGRVLDLILAGSVRMVYDDRILSEYREVLSRPRFGFEKQHVQRLMEYLIFTGEGVSAAPLAVAAPDLDDLPFAEVAVSGNADALVTGNPGHFSFVYHLPVLSPADFLQFWLEKQAK</sequence>
<dbReference type="InterPro" id="IPR029060">
    <property type="entry name" value="PIN-like_dom_sf"/>
</dbReference>
<evidence type="ECO:0000313" key="3">
    <source>
        <dbReference type="Proteomes" id="UP000008922"/>
    </source>
</evidence>